<evidence type="ECO:0000256" key="16">
    <source>
        <dbReference type="ARBA" id="ARBA00023242"/>
    </source>
</evidence>
<evidence type="ECO:0000256" key="3">
    <source>
        <dbReference type="ARBA" id="ARBA00004123"/>
    </source>
</evidence>
<dbReference type="SUPFAM" id="SSF51197">
    <property type="entry name" value="Clavaminate synthase-like"/>
    <property type="match status" value="1"/>
</dbReference>
<dbReference type="SMART" id="SM00558">
    <property type="entry name" value="JmjC"/>
    <property type="match status" value="1"/>
</dbReference>
<name>A0A0C3DNT0_9AGAM</name>
<keyword evidence="11" id="KW-0223">Dioxygenase</keyword>
<evidence type="ECO:0000256" key="2">
    <source>
        <dbReference type="ARBA" id="ARBA00003909"/>
    </source>
</evidence>
<dbReference type="HOGENOM" id="CLU_003540_6_1_1"/>
<dbReference type="Proteomes" id="UP000053989">
    <property type="component" value="Unassembled WGS sequence"/>
</dbReference>
<proteinExistence type="inferred from homology"/>
<comment type="catalytic activity">
    <reaction evidence="18">
        <text>N(6),N(6)-dimethyl-L-lysyl(36)-[histone H3] + 2 2-oxoglutarate + 2 O2 = L-lysyl(36)-[histone H3] + 2 formaldehyde + 2 succinate + 2 CO2</text>
        <dbReference type="Rhea" id="RHEA:42032"/>
        <dbReference type="Rhea" id="RHEA-COMP:9785"/>
        <dbReference type="Rhea" id="RHEA-COMP:9787"/>
        <dbReference type="ChEBI" id="CHEBI:15379"/>
        <dbReference type="ChEBI" id="CHEBI:16526"/>
        <dbReference type="ChEBI" id="CHEBI:16810"/>
        <dbReference type="ChEBI" id="CHEBI:16842"/>
        <dbReference type="ChEBI" id="CHEBI:29969"/>
        <dbReference type="ChEBI" id="CHEBI:30031"/>
        <dbReference type="ChEBI" id="CHEBI:61976"/>
        <dbReference type="EC" id="1.14.11.27"/>
    </reaction>
</comment>
<keyword evidence="22" id="KW-1185">Reference proteome</keyword>
<evidence type="ECO:0000256" key="4">
    <source>
        <dbReference type="ARBA" id="ARBA00008037"/>
    </source>
</evidence>
<dbReference type="InterPro" id="IPR041070">
    <property type="entry name" value="JHD"/>
</dbReference>
<evidence type="ECO:0000256" key="12">
    <source>
        <dbReference type="ARBA" id="ARBA00023002"/>
    </source>
</evidence>
<evidence type="ECO:0000256" key="11">
    <source>
        <dbReference type="ARBA" id="ARBA00022964"/>
    </source>
</evidence>
<dbReference type="AlphaFoldDB" id="A0A0C3DNT0"/>
<evidence type="ECO:0000259" key="20">
    <source>
        <dbReference type="PROSITE" id="PS51184"/>
    </source>
</evidence>
<keyword evidence="13" id="KW-0408">Iron</keyword>
<evidence type="ECO:0000256" key="14">
    <source>
        <dbReference type="ARBA" id="ARBA00023015"/>
    </source>
</evidence>
<dbReference type="GO" id="GO:0140680">
    <property type="term" value="F:histone H3K36me/H3K36me2 demethylase activity"/>
    <property type="evidence" value="ECO:0007669"/>
    <property type="project" value="UniProtKB-EC"/>
</dbReference>
<comment type="cofactor">
    <cofactor evidence="1">
        <name>Fe(2+)</name>
        <dbReference type="ChEBI" id="CHEBI:29033"/>
    </cofactor>
</comment>
<reference evidence="22" key="2">
    <citation type="submission" date="2015-01" db="EMBL/GenBank/DDBJ databases">
        <title>Evolutionary Origins and Diversification of the Mycorrhizal Mutualists.</title>
        <authorList>
            <consortium name="DOE Joint Genome Institute"/>
            <consortium name="Mycorrhizal Genomics Consortium"/>
            <person name="Kohler A."/>
            <person name="Kuo A."/>
            <person name="Nagy L.G."/>
            <person name="Floudas D."/>
            <person name="Copeland A."/>
            <person name="Barry K.W."/>
            <person name="Cichocki N."/>
            <person name="Veneault-Fourrey C."/>
            <person name="LaButti K."/>
            <person name="Lindquist E.A."/>
            <person name="Lipzen A."/>
            <person name="Lundell T."/>
            <person name="Morin E."/>
            <person name="Murat C."/>
            <person name="Riley R."/>
            <person name="Ohm R."/>
            <person name="Sun H."/>
            <person name="Tunlid A."/>
            <person name="Henrissat B."/>
            <person name="Grigoriev I.V."/>
            <person name="Hibbett D.S."/>
            <person name="Martin F."/>
        </authorList>
    </citation>
    <scope>NUCLEOTIDE SEQUENCE [LARGE SCALE GENOMIC DNA]</scope>
    <source>
        <strain evidence="22">Foug A</strain>
    </source>
</reference>
<keyword evidence="14" id="KW-0805">Transcription regulation</keyword>
<dbReference type="InterPro" id="IPR001965">
    <property type="entry name" value="Znf_PHD"/>
</dbReference>
<keyword evidence="16" id="KW-0539">Nucleus</keyword>
<dbReference type="InterPro" id="IPR011011">
    <property type="entry name" value="Znf_FYVE_PHD"/>
</dbReference>
<evidence type="ECO:0000256" key="13">
    <source>
        <dbReference type="ARBA" id="ARBA00023004"/>
    </source>
</evidence>
<keyword evidence="12" id="KW-0560">Oxidoreductase</keyword>
<dbReference type="EC" id="1.14.11.27" evidence="5"/>
<dbReference type="GO" id="GO:0008270">
    <property type="term" value="F:zinc ion binding"/>
    <property type="evidence" value="ECO:0007669"/>
    <property type="project" value="UniProtKB-KW"/>
</dbReference>
<sequence>MARSKRRVTRSNPQPKVSEPAQPSPISTRSSLTPVQDDELPAPEPVQDLTRLEEDACPDCKNQQDPNAEPSTKDNWIRCDACKTWYHWVCAGNGGDPDAIDKWQVHNQWWGRWCRYCKPCVLEKPSRTITLKPPARKSARKRTQLDYANLNSGVESDPTRWLRVIQSKPIKPDQFKRMNGADVGIEWLENDETAMHEPIVIENPEGLGMKMPDPNCTISDVANIVGRETPVEVIVTDVASQSNSPGWTLGKWADYYDQEPSGRDKIRNVISLEISGTPLGDQVLPPRLVRELDWVEKFWPSTRKGKGHSYPKVQLYCLMGVASAWTDWHIDFAGSSVYYHILRGSKVFYFIRPTPANLAAYERWSGTELQSNVWLGDMVDEVVKVTLNTGNTMIIPTGWIHAVHTPVDSLVFGGNFLHSYNIATQLKVLEIEKTTHVPKKFRFPLFTKLCWYVGEKYLRDLKAKEEFSPQVLESLEALSGFLISEVRTMERGSEPAKRDAKDQVPSDRVKDPAALARELRWRIRLAGGATSDDEDFGRPAKKTMVNGHGVKRKRSPLESQGVPVLFKNFQPTEWDVVLDLPTKEDSLRVTAPYPSEEGWHQRWSDWGNEPLDTDANNQTASVFQKRAVIVKIRSVDGGLERQRIERVFEKWVWDGRPVNAEVADADVNMEETSSPGKMDVDTDHIDHLRQEEEEPEDVNVDGVVV</sequence>
<evidence type="ECO:0000313" key="22">
    <source>
        <dbReference type="Proteomes" id="UP000053989"/>
    </source>
</evidence>
<dbReference type="SUPFAM" id="SSF57903">
    <property type="entry name" value="FYVE/PHD zinc finger"/>
    <property type="match status" value="1"/>
</dbReference>
<evidence type="ECO:0000256" key="10">
    <source>
        <dbReference type="ARBA" id="ARBA00022853"/>
    </source>
</evidence>
<reference evidence="21 22" key="1">
    <citation type="submission" date="2014-04" db="EMBL/GenBank/DDBJ databases">
        <authorList>
            <consortium name="DOE Joint Genome Institute"/>
            <person name="Kuo A."/>
            <person name="Kohler A."/>
            <person name="Nagy L.G."/>
            <person name="Floudas D."/>
            <person name="Copeland A."/>
            <person name="Barry K.W."/>
            <person name="Cichocki N."/>
            <person name="Veneault-Fourrey C."/>
            <person name="LaButti K."/>
            <person name="Lindquist E.A."/>
            <person name="Lipzen A."/>
            <person name="Lundell T."/>
            <person name="Morin E."/>
            <person name="Murat C."/>
            <person name="Sun H."/>
            <person name="Tunlid A."/>
            <person name="Henrissat B."/>
            <person name="Grigoriev I.V."/>
            <person name="Hibbett D.S."/>
            <person name="Martin F."/>
            <person name="Nordberg H.P."/>
            <person name="Cantor M.N."/>
            <person name="Hua S.X."/>
        </authorList>
    </citation>
    <scope>NUCLEOTIDE SEQUENCE [LARGE SCALE GENOMIC DNA]</scope>
    <source>
        <strain evidence="21 22">Foug A</strain>
    </source>
</reference>
<feature type="domain" description="JmjC" evidence="20">
    <location>
        <begin position="274"/>
        <end position="433"/>
    </location>
</feature>
<comment type="function">
    <text evidence="2">Histone demethylase that specifically demethylates 'Lys-36' of histone H3, thereby playing a central role in histone code.</text>
</comment>
<evidence type="ECO:0000256" key="9">
    <source>
        <dbReference type="ARBA" id="ARBA00022833"/>
    </source>
</evidence>
<evidence type="ECO:0000256" key="15">
    <source>
        <dbReference type="ARBA" id="ARBA00023163"/>
    </source>
</evidence>
<comment type="similarity">
    <text evidence="4">Belongs to the JHDM1 histone demethylase family.</text>
</comment>
<keyword evidence="10" id="KW-0156">Chromatin regulator</keyword>
<dbReference type="OrthoDB" id="5876800at2759"/>
<feature type="region of interest" description="Disordered" evidence="19">
    <location>
        <begin position="1"/>
        <end position="47"/>
    </location>
</feature>
<gene>
    <name evidence="21" type="ORF">SCLCIDRAFT_130020</name>
</gene>
<dbReference type="EMBL" id="KN822098">
    <property type="protein sequence ID" value="KIM57656.1"/>
    <property type="molecule type" value="Genomic_DNA"/>
</dbReference>
<keyword evidence="15" id="KW-0804">Transcription</keyword>
<dbReference type="SMART" id="SM00249">
    <property type="entry name" value="PHD"/>
    <property type="match status" value="1"/>
</dbReference>
<keyword evidence="8" id="KW-0863">Zinc-finger</keyword>
<dbReference type="STRING" id="1036808.A0A0C3DNT0"/>
<evidence type="ECO:0000256" key="17">
    <source>
        <dbReference type="ARBA" id="ARBA00031083"/>
    </source>
</evidence>
<dbReference type="Gene3D" id="2.60.120.650">
    <property type="entry name" value="Cupin"/>
    <property type="match status" value="1"/>
</dbReference>
<evidence type="ECO:0000256" key="6">
    <source>
        <dbReference type="ARBA" id="ARBA00015153"/>
    </source>
</evidence>
<evidence type="ECO:0000256" key="19">
    <source>
        <dbReference type="SAM" id="MobiDB-lite"/>
    </source>
</evidence>
<keyword evidence="7" id="KW-0479">Metal-binding</keyword>
<evidence type="ECO:0000313" key="21">
    <source>
        <dbReference type="EMBL" id="KIM57656.1"/>
    </source>
</evidence>
<keyword evidence="9" id="KW-0862">Zinc</keyword>
<dbReference type="InParanoid" id="A0A0C3DNT0"/>
<dbReference type="InterPro" id="IPR050690">
    <property type="entry name" value="JHDM1_Histone_Demethylase"/>
</dbReference>
<evidence type="ECO:0000256" key="8">
    <source>
        <dbReference type="ARBA" id="ARBA00022771"/>
    </source>
</evidence>
<protein>
    <recommendedName>
        <fullName evidence="6">JmjC domain-containing histone demethylation protein 1</fullName>
        <ecNumber evidence="5">1.14.11.27</ecNumber>
    </recommendedName>
    <alternativeName>
        <fullName evidence="17">[Histone-H3]-lysine-36 demethylase 1</fullName>
    </alternativeName>
</protein>
<dbReference type="PANTHER" id="PTHR23123">
    <property type="entry name" value="PHD/F-BOX CONTAINING PROTEIN"/>
    <property type="match status" value="1"/>
</dbReference>
<dbReference type="PROSITE" id="PS51184">
    <property type="entry name" value="JMJC"/>
    <property type="match status" value="1"/>
</dbReference>
<accession>A0A0C3DNT0</accession>
<dbReference type="GO" id="GO:0005634">
    <property type="term" value="C:nucleus"/>
    <property type="evidence" value="ECO:0007669"/>
    <property type="project" value="UniProtKB-SubCell"/>
</dbReference>
<feature type="compositionally biased region" description="Polar residues" evidence="19">
    <location>
        <begin position="24"/>
        <end position="34"/>
    </location>
</feature>
<dbReference type="Pfam" id="PF02373">
    <property type="entry name" value="JmjC"/>
    <property type="match status" value="1"/>
</dbReference>
<evidence type="ECO:0000256" key="1">
    <source>
        <dbReference type="ARBA" id="ARBA00001954"/>
    </source>
</evidence>
<evidence type="ECO:0000256" key="5">
    <source>
        <dbReference type="ARBA" id="ARBA00013246"/>
    </source>
</evidence>
<organism evidence="21 22">
    <name type="scientific">Scleroderma citrinum Foug A</name>
    <dbReference type="NCBI Taxonomy" id="1036808"/>
    <lineage>
        <taxon>Eukaryota</taxon>
        <taxon>Fungi</taxon>
        <taxon>Dikarya</taxon>
        <taxon>Basidiomycota</taxon>
        <taxon>Agaricomycotina</taxon>
        <taxon>Agaricomycetes</taxon>
        <taxon>Agaricomycetidae</taxon>
        <taxon>Boletales</taxon>
        <taxon>Sclerodermatineae</taxon>
        <taxon>Sclerodermataceae</taxon>
        <taxon>Scleroderma</taxon>
    </lineage>
</organism>
<evidence type="ECO:0000256" key="18">
    <source>
        <dbReference type="ARBA" id="ARBA00047915"/>
    </source>
</evidence>
<evidence type="ECO:0000256" key="7">
    <source>
        <dbReference type="ARBA" id="ARBA00022723"/>
    </source>
</evidence>
<dbReference type="InterPro" id="IPR003347">
    <property type="entry name" value="JmjC_dom"/>
</dbReference>
<dbReference type="Pfam" id="PF17811">
    <property type="entry name" value="JHD"/>
    <property type="match status" value="1"/>
</dbReference>
<comment type="subcellular location">
    <subcellularLocation>
        <location evidence="3">Nucleus</location>
    </subcellularLocation>
</comment>